<proteinExistence type="predicted"/>
<evidence type="ECO:0000313" key="2">
    <source>
        <dbReference type="Proteomes" id="UP000887540"/>
    </source>
</evidence>
<dbReference type="AlphaFoldDB" id="A0A914D7G6"/>
<keyword evidence="2" id="KW-1185">Reference proteome</keyword>
<dbReference type="Proteomes" id="UP000887540">
    <property type="component" value="Unplaced"/>
</dbReference>
<organism evidence="2 3">
    <name type="scientific">Acrobeloides nanus</name>
    <dbReference type="NCBI Taxonomy" id="290746"/>
    <lineage>
        <taxon>Eukaryota</taxon>
        <taxon>Metazoa</taxon>
        <taxon>Ecdysozoa</taxon>
        <taxon>Nematoda</taxon>
        <taxon>Chromadorea</taxon>
        <taxon>Rhabditida</taxon>
        <taxon>Tylenchina</taxon>
        <taxon>Cephalobomorpha</taxon>
        <taxon>Cephaloboidea</taxon>
        <taxon>Cephalobidae</taxon>
        <taxon>Acrobeloides</taxon>
    </lineage>
</organism>
<sequence>MKAKKPKPPEDENRKTEKLSHFSISSTGPKVKRFKTSKESTTLTSEPQPLMSVRIQRPANLPPVTSVTWRDSSTNIPQYNESATPSSS</sequence>
<feature type="compositionally biased region" description="Basic and acidic residues" evidence="1">
    <location>
        <begin position="7"/>
        <end position="20"/>
    </location>
</feature>
<accession>A0A914D7G6</accession>
<feature type="compositionally biased region" description="Polar residues" evidence="1">
    <location>
        <begin position="63"/>
        <end position="88"/>
    </location>
</feature>
<reference evidence="3" key="1">
    <citation type="submission" date="2022-11" db="UniProtKB">
        <authorList>
            <consortium name="WormBaseParasite"/>
        </authorList>
    </citation>
    <scope>IDENTIFICATION</scope>
</reference>
<evidence type="ECO:0000256" key="1">
    <source>
        <dbReference type="SAM" id="MobiDB-lite"/>
    </source>
</evidence>
<dbReference type="WBParaSite" id="ACRNAN_scaffold20576.g9758.t1">
    <property type="protein sequence ID" value="ACRNAN_scaffold20576.g9758.t1"/>
    <property type="gene ID" value="ACRNAN_scaffold20576.g9758"/>
</dbReference>
<protein>
    <submittedName>
        <fullName evidence="3">Uncharacterized protein</fullName>
    </submittedName>
</protein>
<feature type="region of interest" description="Disordered" evidence="1">
    <location>
        <begin position="1"/>
        <end position="88"/>
    </location>
</feature>
<name>A0A914D7G6_9BILA</name>
<evidence type="ECO:0000313" key="3">
    <source>
        <dbReference type="WBParaSite" id="ACRNAN_scaffold20576.g9758.t1"/>
    </source>
</evidence>